<protein>
    <submittedName>
        <fullName evidence="3">Uncharacterized protein</fullName>
    </submittedName>
</protein>
<evidence type="ECO:0000256" key="1">
    <source>
        <dbReference type="SAM" id="MobiDB-lite"/>
    </source>
</evidence>
<gene>
    <name evidence="3" type="ORF">SAMN04488552_2020</name>
</gene>
<keyword evidence="2" id="KW-0472">Membrane</keyword>
<feature type="transmembrane region" description="Helical" evidence="2">
    <location>
        <begin position="44"/>
        <end position="63"/>
    </location>
</feature>
<keyword evidence="2" id="KW-1133">Transmembrane helix</keyword>
<sequence>MAPIKFEEHIKEKLDRREIQPSAGSWDKLNSRLDASEKRSGSKWWISAAAAVVVILIASVLFVNQQETSVNPIVENPVEEKVQDRKKNSDFEEPVQITSVENKEIREKTKRPEIKSSESQKPEVLVVENQKSEEVPQNSLPKRLIIEPVEIRPSAIATTETDELYSKVQEVLAKIAEGEKSSEDYSEAEVDALLAEAARELSNGQNVYNAGSVNADDLLADVEYEVDQSFRKEVFDFLKEEFLKAKTAVATRND</sequence>
<evidence type="ECO:0000256" key="2">
    <source>
        <dbReference type="SAM" id="Phobius"/>
    </source>
</evidence>
<keyword evidence="4" id="KW-1185">Reference proteome</keyword>
<proteinExistence type="predicted"/>
<feature type="region of interest" description="Disordered" evidence="1">
    <location>
        <begin position="84"/>
        <end position="132"/>
    </location>
</feature>
<name>A0A1H1P8B5_9FLAO</name>
<accession>A0A1H1P8B5</accession>
<dbReference type="RefSeq" id="WP_089662345.1">
    <property type="nucleotide sequence ID" value="NZ_LT629745.1"/>
</dbReference>
<dbReference type="STRING" id="1250231.SAMN04488552_2020"/>
<feature type="compositionally biased region" description="Basic and acidic residues" evidence="1">
    <location>
        <begin position="101"/>
        <end position="121"/>
    </location>
</feature>
<evidence type="ECO:0000313" key="3">
    <source>
        <dbReference type="EMBL" id="SDS07526.1"/>
    </source>
</evidence>
<dbReference type="AlphaFoldDB" id="A0A1H1P8B5"/>
<evidence type="ECO:0000313" key="4">
    <source>
        <dbReference type="Proteomes" id="UP000198858"/>
    </source>
</evidence>
<organism evidence="3 4">
    <name type="scientific">Christiangramia echinicola</name>
    <dbReference type="NCBI Taxonomy" id="279359"/>
    <lineage>
        <taxon>Bacteria</taxon>
        <taxon>Pseudomonadati</taxon>
        <taxon>Bacteroidota</taxon>
        <taxon>Flavobacteriia</taxon>
        <taxon>Flavobacteriales</taxon>
        <taxon>Flavobacteriaceae</taxon>
        <taxon>Christiangramia</taxon>
    </lineage>
</organism>
<dbReference type="Proteomes" id="UP000198858">
    <property type="component" value="Chromosome I"/>
</dbReference>
<dbReference type="EMBL" id="LT629745">
    <property type="protein sequence ID" value="SDS07526.1"/>
    <property type="molecule type" value="Genomic_DNA"/>
</dbReference>
<keyword evidence="2" id="KW-0812">Transmembrane</keyword>
<reference evidence="3 4" key="1">
    <citation type="submission" date="2016-10" db="EMBL/GenBank/DDBJ databases">
        <authorList>
            <person name="Varghese N."/>
            <person name="Submissions S."/>
        </authorList>
    </citation>
    <scope>NUCLEOTIDE SEQUENCE [LARGE SCALE GENOMIC DNA]</scope>
    <source>
        <strain evidence="3 4">Mar_2010_102</strain>
    </source>
</reference>